<organism evidence="2 3">
    <name type="scientific">Yersinia mollaretii</name>
    <dbReference type="NCBI Taxonomy" id="33060"/>
    <lineage>
        <taxon>Bacteria</taxon>
        <taxon>Pseudomonadati</taxon>
        <taxon>Pseudomonadota</taxon>
        <taxon>Gammaproteobacteria</taxon>
        <taxon>Enterobacterales</taxon>
        <taxon>Yersiniaceae</taxon>
        <taxon>Yersinia</taxon>
    </lineage>
</organism>
<comment type="caution">
    <text evidence="2">The sequence shown here is derived from an EMBL/GenBank/DDBJ whole genome shotgun (WGS) entry which is preliminary data.</text>
</comment>
<evidence type="ECO:0000313" key="2">
    <source>
        <dbReference type="EMBL" id="CNI22316.1"/>
    </source>
</evidence>
<feature type="signal peptide" evidence="1">
    <location>
        <begin position="1"/>
        <end position="23"/>
    </location>
</feature>
<gene>
    <name evidence="2" type="ORF">ERS008502_02609</name>
</gene>
<dbReference type="Proteomes" id="UP000040841">
    <property type="component" value="Unassembled WGS sequence"/>
</dbReference>
<keyword evidence="1" id="KW-0732">Signal</keyword>
<proteinExistence type="predicted"/>
<accession>A0AA36PFQ9</accession>
<evidence type="ECO:0000256" key="1">
    <source>
        <dbReference type="SAM" id="SignalP"/>
    </source>
</evidence>
<dbReference type="AlphaFoldDB" id="A0AA36PFQ9"/>
<evidence type="ECO:0000313" key="3">
    <source>
        <dbReference type="Proteomes" id="UP000040841"/>
    </source>
</evidence>
<feature type="chain" id="PRO_5041296894" evidence="1">
    <location>
        <begin position="24"/>
        <end position="388"/>
    </location>
</feature>
<name>A0AA36PFQ9_YERMO</name>
<sequence length="388" mass="43802">MNVKYKHLFISTLLFMLSPTVIAAPYFYNYYVKNYTHCSVKLLDDSSVEVSLQVNLADNILDSPHNDKEGGEHKEGWKYKEGWEHRQRLKELFKLDKFIPLSPNHALLSLYFYDADGSPNTTIQLSHISHLTLNGSSPKNTSNSTQEIRFENDSAPFSKTRYSVSFKVSANALKSIRIGATVGGILIAHSTKQEYPLLSSKGVSFSPSGHQCEYFDPQSGIAPQSLKVDPKFHLISSIWQLKNLDLDYLLEALAAHGKLTTARGLHALLVNPKASQFCLSYRSIGIENTKYMIKASSLNGLSANNQHFQLRENAGNNTINYQVRMKNAENRGVNFELPKEQKFIKLRNNNNDTEQMCWSPKIWLYGTDTTIDKGSYSDTLNFTITPEA</sequence>
<protein>
    <submittedName>
        <fullName evidence="2">Alpha-related fimbriae major subunit</fullName>
    </submittedName>
</protein>
<dbReference type="EMBL" id="CQBM01000006">
    <property type="protein sequence ID" value="CNI22316.1"/>
    <property type="molecule type" value="Genomic_DNA"/>
</dbReference>
<reference evidence="2 3" key="1">
    <citation type="submission" date="2015-03" db="EMBL/GenBank/DDBJ databases">
        <authorList>
            <consortium name="Pathogen Informatics"/>
            <person name="Murphy D."/>
        </authorList>
    </citation>
    <scope>NUCLEOTIDE SEQUENCE [LARGE SCALE GENOMIC DNA]</scope>
    <source>
        <strain evidence="2 3">FE82747</strain>
    </source>
</reference>
<dbReference type="RefSeq" id="WP_049678783.1">
    <property type="nucleotide sequence ID" value="NZ_CABMMJ010000006.1"/>
</dbReference>